<keyword evidence="3 5" id="KW-1133">Transmembrane helix</keyword>
<protein>
    <recommendedName>
        <fullName evidence="8">RTA1 like protein</fullName>
    </recommendedName>
</protein>
<evidence type="ECO:0000256" key="4">
    <source>
        <dbReference type="ARBA" id="ARBA00023136"/>
    </source>
</evidence>
<dbReference type="EMBL" id="JAPZBR010000001">
    <property type="protein sequence ID" value="KAJ5366504.1"/>
    <property type="molecule type" value="Genomic_DNA"/>
</dbReference>
<feature type="transmembrane region" description="Helical" evidence="5">
    <location>
        <begin position="200"/>
        <end position="225"/>
    </location>
</feature>
<evidence type="ECO:0000256" key="2">
    <source>
        <dbReference type="ARBA" id="ARBA00022692"/>
    </source>
</evidence>
<proteinExistence type="predicted"/>
<keyword evidence="2 5" id="KW-0812">Transmembrane</keyword>
<feature type="transmembrane region" description="Helical" evidence="5">
    <location>
        <begin position="245"/>
        <end position="265"/>
    </location>
</feature>
<dbReference type="PANTHER" id="PTHR31465:SF1">
    <property type="entry name" value="PROTEIN RTA1-RELATED"/>
    <property type="match status" value="1"/>
</dbReference>
<feature type="transmembrane region" description="Helical" evidence="5">
    <location>
        <begin position="121"/>
        <end position="144"/>
    </location>
</feature>
<evidence type="ECO:0000256" key="3">
    <source>
        <dbReference type="ARBA" id="ARBA00022989"/>
    </source>
</evidence>
<evidence type="ECO:0008006" key="8">
    <source>
        <dbReference type="Google" id="ProtNLM"/>
    </source>
</evidence>
<accession>A0A9W9V3N4</accession>
<name>A0A9W9V3N4_PENBR</name>
<feature type="transmembrane region" description="Helical" evidence="5">
    <location>
        <begin position="20"/>
        <end position="38"/>
    </location>
</feature>
<keyword evidence="7" id="KW-1185">Reference proteome</keyword>
<evidence type="ECO:0000313" key="7">
    <source>
        <dbReference type="Proteomes" id="UP001148299"/>
    </source>
</evidence>
<evidence type="ECO:0000256" key="5">
    <source>
        <dbReference type="SAM" id="Phobius"/>
    </source>
</evidence>
<feature type="transmembrane region" description="Helical" evidence="5">
    <location>
        <begin position="76"/>
        <end position="100"/>
    </location>
</feature>
<dbReference type="PANTHER" id="PTHR31465">
    <property type="entry name" value="PROTEIN RTA1-RELATED"/>
    <property type="match status" value="1"/>
</dbReference>
<evidence type="ECO:0000256" key="1">
    <source>
        <dbReference type="ARBA" id="ARBA00004141"/>
    </source>
</evidence>
<organism evidence="6 7">
    <name type="scientific">Penicillium brevicompactum</name>
    <dbReference type="NCBI Taxonomy" id="5074"/>
    <lineage>
        <taxon>Eukaryota</taxon>
        <taxon>Fungi</taxon>
        <taxon>Dikarya</taxon>
        <taxon>Ascomycota</taxon>
        <taxon>Pezizomycotina</taxon>
        <taxon>Eurotiomycetes</taxon>
        <taxon>Eurotiomycetidae</taxon>
        <taxon>Eurotiales</taxon>
        <taxon>Aspergillaceae</taxon>
        <taxon>Penicillium</taxon>
    </lineage>
</organism>
<reference evidence="6" key="1">
    <citation type="submission" date="2022-12" db="EMBL/GenBank/DDBJ databases">
        <authorList>
            <person name="Petersen C."/>
        </authorList>
    </citation>
    <scope>NUCLEOTIDE SEQUENCE</scope>
    <source>
        <strain evidence="6">IBT 35675</strain>
    </source>
</reference>
<gene>
    <name evidence="6" type="ORF">N7541_000445</name>
</gene>
<comment type="caution">
    <text evidence="6">The sequence shown here is derived from an EMBL/GenBank/DDBJ whole genome shotgun (WGS) entry which is preliminary data.</text>
</comment>
<reference evidence="6" key="2">
    <citation type="journal article" date="2023" name="IMA Fungus">
        <title>Comparative genomic study of the Penicillium genus elucidates a diverse pangenome and 15 lateral gene transfer events.</title>
        <authorList>
            <person name="Petersen C."/>
            <person name="Sorensen T."/>
            <person name="Nielsen M.R."/>
            <person name="Sondergaard T.E."/>
            <person name="Sorensen J.L."/>
            <person name="Fitzpatrick D.A."/>
            <person name="Frisvad J.C."/>
            <person name="Nielsen K.L."/>
        </authorList>
    </citation>
    <scope>NUCLEOTIDE SEQUENCE</scope>
    <source>
        <strain evidence="6">IBT 35675</strain>
    </source>
</reference>
<feature type="transmembrane region" description="Helical" evidence="5">
    <location>
        <begin position="156"/>
        <end position="179"/>
    </location>
</feature>
<dbReference type="PROSITE" id="PS51257">
    <property type="entry name" value="PROKAR_LIPOPROTEIN"/>
    <property type="match status" value="1"/>
</dbReference>
<feature type="transmembrane region" description="Helical" evidence="5">
    <location>
        <begin position="45"/>
        <end position="64"/>
    </location>
</feature>
<dbReference type="Proteomes" id="UP001148299">
    <property type="component" value="Unassembled WGS sequence"/>
</dbReference>
<comment type="subcellular location">
    <subcellularLocation>
        <location evidence="1">Membrane</location>
        <topology evidence="1">Multi-pass membrane protein</topology>
    </subcellularLocation>
</comment>
<evidence type="ECO:0000313" key="6">
    <source>
        <dbReference type="EMBL" id="KAJ5366504.1"/>
    </source>
</evidence>
<sequence>MSDFKSHYHYQLYRYEPSLAAAIVFIVIFACTTVYHSYQLATSRSWYFIPFTLGGVFQIIGYVARAVACSHTRNVPIYSIQTVFILLAPPLYAASIYMSLGRIVSHLRAEGLSIVPLKWMTGFFVAGDVVSFLTQAAGGAIMATRNLHTFKTGEDITMAGLGVQLVFFTFFVFTAINFHRRYSFLSRTTQDRTITRRNNILHITYSWETVLWGLYIASVLILIRSIFRLIEYSQGKGGYLISHEVFMYVFDGTLLLFAMLAMNVFHPSVILSPRTE</sequence>
<dbReference type="InterPro" id="IPR007568">
    <property type="entry name" value="RTA1"/>
</dbReference>
<dbReference type="AlphaFoldDB" id="A0A9W9V3N4"/>
<dbReference type="Pfam" id="PF04479">
    <property type="entry name" value="RTA1"/>
    <property type="match status" value="1"/>
</dbReference>
<dbReference type="GO" id="GO:0016020">
    <property type="term" value="C:membrane"/>
    <property type="evidence" value="ECO:0007669"/>
    <property type="project" value="UniProtKB-SubCell"/>
</dbReference>
<keyword evidence="4 5" id="KW-0472">Membrane</keyword>